<evidence type="ECO:0000313" key="4">
    <source>
        <dbReference type="EMBL" id="AWG28809.1"/>
    </source>
</evidence>
<accession>A0AAD0N7W1</accession>
<evidence type="ECO:0000259" key="3">
    <source>
        <dbReference type="Pfam" id="PF13018"/>
    </source>
</evidence>
<dbReference type="InterPro" id="IPR008640">
    <property type="entry name" value="Adhesin_Head_dom"/>
</dbReference>
<evidence type="ECO:0000259" key="2">
    <source>
        <dbReference type="Pfam" id="PF05658"/>
    </source>
</evidence>
<feature type="domain" description="ESPR" evidence="3">
    <location>
        <begin position="1"/>
        <end position="44"/>
    </location>
</feature>
<feature type="domain" description="Trimeric autotransporter adhesin YadA-like head" evidence="2">
    <location>
        <begin position="264"/>
        <end position="289"/>
    </location>
</feature>
<dbReference type="CDD" id="cd12820">
    <property type="entry name" value="LbR_YadA-like"/>
    <property type="match status" value="1"/>
</dbReference>
<protein>
    <submittedName>
        <fullName evidence="4">Hemagglutinin</fullName>
    </submittedName>
</protein>
<evidence type="ECO:0000313" key="5">
    <source>
        <dbReference type="Proteomes" id="UP000244809"/>
    </source>
</evidence>
<feature type="domain" description="Trimeric autotransporter adhesin YadA-like head" evidence="2">
    <location>
        <begin position="140"/>
        <end position="163"/>
    </location>
</feature>
<dbReference type="Gene3D" id="2.150.10.10">
    <property type="entry name" value="Serralysin-like metalloprotease, C-terminal"/>
    <property type="match status" value="2"/>
</dbReference>
<dbReference type="AlphaFoldDB" id="A0AAD0N7W1"/>
<dbReference type="Pfam" id="PF13018">
    <property type="entry name" value="ESPR"/>
    <property type="match status" value="1"/>
</dbReference>
<reference evidence="4 5" key="1">
    <citation type="submission" date="2017-04" db="EMBL/GenBank/DDBJ databases">
        <title>Complete genome sequence of Burkholderia cenocepacia PC184 Midwest clone.</title>
        <authorList>
            <person name="Mulks M.H."/>
            <person name="Cooper V.S."/>
        </authorList>
    </citation>
    <scope>NUCLEOTIDE SEQUENCE [LARGE SCALE GENOMIC DNA]</scope>
    <source>
        <strain evidence="4 5">PC184 Mulks</strain>
    </source>
</reference>
<dbReference type="EMBL" id="CP021067">
    <property type="protein sequence ID" value="AWG28809.1"/>
    <property type="molecule type" value="Genomic_DNA"/>
</dbReference>
<dbReference type="InterPro" id="IPR011049">
    <property type="entry name" value="Serralysin-like_metalloprot_C"/>
</dbReference>
<dbReference type="GO" id="GO:0019867">
    <property type="term" value="C:outer membrane"/>
    <property type="evidence" value="ECO:0007669"/>
    <property type="project" value="InterPro"/>
</dbReference>
<sequence>MNRTYRSIWNEALGAWVAASEIDSARGKPNKSAVVVAAVAALAISLPGLAEANTLNTQQTCFTGSNGAVGRINPGGTQNQAGDGSGTYSVVAGCNSNGNGWTGVTVYGSFAQATGNGAVATGMQSSAGLWGVAAGLETTASGAGATALGFGSTANALNSVAIGGAGGNGTTPLSQANSTIASGAGAVAIGSNATKGAQSAASDGIAIGGQSSVASTATSGIAVGRGATVNGAYGIAQGDGAVAGVAGNTSITNNVAVGAAASSTGANAIALGGSAKASGANSMATGFNASATGATSYAGGFGAVASNTDATAIGNQATASGAQDTAIGVTAIATGGGTGSRSATRRPQRPVMQPPLARQPARRPDKHRHLASARMQAARTQRRWVSELSRRISRRWLPAISRPPQVPPLWHWEVLQQRGRIRRLQSATPRAFRRRPVWVRLRLVTVQRSSPGSAPLRSAVNRPRAVTARWRSAIRTLRTARAP</sequence>
<organism evidence="4 5">
    <name type="scientific">Burkholderia cenocepacia</name>
    <dbReference type="NCBI Taxonomy" id="95486"/>
    <lineage>
        <taxon>Bacteria</taxon>
        <taxon>Pseudomonadati</taxon>
        <taxon>Pseudomonadota</taxon>
        <taxon>Betaproteobacteria</taxon>
        <taxon>Burkholderiales</taxon>
        <taxon>Burkholderiaceae</taxon>
        <taxon>Burkholderia</taxon>
        <taxon>Burkholderia cepacia complex</taxon>
    </lineage>
</organism>
<evidence type="ECO:0000256" key="1">
    <source>
        <dbReference type="SAM" id="MobiDB-lite"/>
    </source>
</evidence>
<dbReference type="Pfam" id="PF05658">
    <property type="entry name" value="YadA_head"/>
    <property type="match status" value="3"/>
</dbReference>
<dbReference type="Proteomes" id="UP000244809">
    <property type="component" value="Chromosome 1"/>
</dbReference>
<feature type="region of interest" description="Disordered" evidence="1">
    <location>
        <begin position="334"/>
        <end position="367"/>
    </location>
</feature>
<proteinExistence type="predicted"/>
<gene>
    <name evidence="4" type="ORF">B9Z07_08030</name>
</gene>
<dbReference type="InterPro" id="IPR024973">
    <property type="entry name" value="ESPR"/>
</dbReference>
<name>A0AAD0N7W1_9BURK</name>
<dbReference type="SUPFAM" id="SSF101967">
    <property type="entry name" value="Adhesin YadA, collagen-binding domain"/>
    <property type="match status" value="2"/>
</dbReference>
<feature type="domain" description="Trimeric autotransporter adhesin YadA-like head" evidence="2">
    <location>
        <begin position="305"/>
        <end position="328"/>
    </location>
</feature>